<comment type="caution">
    <text evidence="4">The sequence shown here is derived from an EMBL/GenBank/DDBJ whole genome shotgun (WGS) entry which is preliminary data.</text>
</comment>
<keyword evidence="3" id="KW-0472">Membrane</keyword>
<dbReference type="AlphaFoldDB" id="A0A4Y3W7C5"/>
<evidence type="ECO:0000256" key="3">
    <source>
        <dbReference type="SAM" id="Phobius"/>
    </source>
</evidence>
<evidence type="ECO:0000256" key="2">
    <source>
        <dbReference type="SAM" id="MobiDB-lite"/>
    </source>
</evidence>
<feature type="compositionally biased region" description="Low complexity" evidence="2">
    <location>
        <begin position="121"/>
        <end position="131"/>
    </location>
</feature>
<feature type="region of interest" description="Disordered" evidence="2">
    <location>
        <begin position="235"/>
        <end position="271"/>
    </location>
</feature>
<feature type="region of interest" description="Disordered" evidence="2">
    <location>
        <begin position="303"/>
        <end position="332"/>
    </location>
</feature>
<reference evidence="4 5" key="1">
    <citation type="submission" date="2019-06" db="EMBL/GenBank/DDBJ databases">
        <title>Whole genome shotgun sequence of Nitrobacter winogradskyi NBRC 14297.</title>
        <authorList>
            <person name="Hosoyama A."/>
            <person name="Uohara A."/>
            <person name="Ohji S."/>
            <person name="Ichikawa N."/>
        </authorList>
    </citation>
    <scope>NUCLEOTIDE SEQUENCE [LARGE SCALE GENOMIC DNA]</scope>
    <source>
        <strain evidence="4 5">NBRC 14297</strain>
    </source>
</reference>
<feature type="region of interest" description="Disordered" evidence="2">
    <location>
        <begin position="149"/>
        <end position="180"/>
    </location>
</feature>
<gene>
    <name evidence="4" type="ORF">NWI01_07440</name>
</gene>
<evidence type="ECO:0008006" key="6">
    <source>
        <dbReference type="Google" id="ProtNLM"/>
    </source>
</evidence>
<feature type="coiled-coil region" evidence="1">
    <location>
        <begin position="274"/>
        <end position="301"/>
    </location>
</feature>
<name>A0A4Y3W7C5_NITWI</name>
<protein>
    <recommendedName>
        <fullName evidence="6">Mitochondrial inner membrane protein</fullName>
    </recommendedName>
</protein>
<keyword evidence="1" id="KW-0175">Coiled coil</keyword>
<evidence type="ECO:0000313" key="5">
    <source>
        <dbReference type="Proteomes" id="UP000318825"/>
    </source>
</evidence>
<dbReference type="Proteomes" id="UP000318825">
    <property type="component" value="Unassembled WGS sequence"/>
</dbReference>
<keyword evidence="3" id="KW-1133">Transmembrane helix</keyword>
<feature type="compositionally biased region" description="Polar residues" evidence="2">
    <location>
        <begin position="24"/>
        <end position="37"/>
    </location>
</feature>
<proteinExistence type="predicted"/>
<feature type="compositionally biased region" description="Basic and acidic residues" evidence="2">
    <location>
        <begin position="303"/>
        <end position="312"/>
    </location>
</feature>
<keyword evidence="3" id="KW-0812">Transmembrane</keyword>
<organism evidence="4 5">
    <name type="scientific">Nitrobacter winogradskyi</name>
    <name type="common">Nitrobacter agilis</name>
    <dbReference type="NCBI Taxonomy" id="913"/>
    <lineage>
        <taxon>Bacteria</taxon>
        <taxon>Pseudomonadati</taxon>
        <taxon>Pseudomonadota</taxon>
        <taxon>Alphaproteobacteria</taxon>
        <taxon>Hyphomicrobiales</taxon>
        <taxon>Nitrobacteraceae</taxon>
        <taxon>Nitrobacter</taxon>
    </lineage>
</organism>
<feature type="compositionally biased region" description="Low complexity" evidence="2">
    <location>
        <begin position="161"/>
        <end position="180"/>
    </location>
</feature>
<accession>A0A4Y3W7C5</accession>
<evidence type="ECO:0000313" key="4">
    <source>
        <dbReference type="EMBL" id="GEC14852.1"/>
    </source>
</evidence>
<sequence length="504" mass="52424">MSPQWGTVTMADDKHDDASRETNSRPLSTGDETTGTSEAADRDVQADAGETAGDHQSEDWPFTTPPASAADDREDDFSQDRGWQDQSSAADRETDQNSEAAGDAGVGGAAGDQPSGEQPVAPRSPSRASSALIAAVTGAATAGIVIGGAWLAGWPPPPSASPLASSASVSSTSAPQVSSAEFGALASRVDRIESTASKAAASPLDQATAERIETLDKSAASLREELTTLRDELASVRGQSDRLAATLKDGTAAPRNDGETPSDVASTDLAPSDLAAISARLAQTEQQIEQMTQNLTAEIARRDAETARRDTESAQNGEQTAKSKQAASTDDGPLRQAVAATLLNVAVRQGQPYGDLLTAFRTLVSEPDTLKPLETFAESGVPSANALCRELLAIVPKLEPPPVRLSSANDIVNRLQESAVRLVRIERLDTAPAGESAGAVVARIKVAARHNDVATARKELNNLPPTDRTAAESWIAKVDARDAALETARQFASEAMAALAKPAP</sequence>
<evidence type="ECO:0000256" key="1">
    <source>
        <dbReference type="SAM" id="Coils"/>
    </source>
</evidence>
<dbReference type="EMBL" id="BJNF01000018">
    <property type="protein sequence ID" value="GEC14852.1"/>
    <property type="molecule type" value="Genomic_DNA"/>
</dbReference>
<feature type="transmembrane region" description="Helical" evidence="3">
    <location>
        <begin position="131"/>
        <end position="152"/>
    </location>
</feature>
<feature type="compositionally biased region" description="Basic and acidic residues" evidence="2">
    <location>
        <begin position="11"/>
        <end position="23"/>
    </location>
</feature>
<feature type="compositionally biased region" description="Polar residues" evidence="2">
    <location>
        <begin position="313"/>
        <end position="328"/>
    </location>
</feature>
<feature type="region of interest" description="Disordered" evidence="2">
    <location>
        <begin position="1"/>
        <end position="131"/>
    </location>
</feature>